<evidence type="ECO:0000313" key="4">
    <source>
        <dbReference type="Proteomes" id="UP000591735"/>
    </source>
</evidence>
<protein>
    <submittedName>
        <fullName evidence="3">Phage-related baseplate assembly protein</fullName>
    </submittedName>
</protein>
<dbReference type="InterPro" id="IPR052726">
    <property type="entry name" value="Phage_Baseplate_Hub"/>
</dbReference>
<keyword evidence="4" id="KW-1185">Reference proteome</keyword>
<feature type="domain" description="Baseplate J-like central" evidence="1">
    <location>
        <begin position="138"/>
        <end position="209"/>
    </location>
</feature>
<feature type="domain" description="Baseplate J-like C-terminal" evidence="2">
    <location>
        <begin position="216"/>
        <end position="296"/>
    </location>
</feature>
<accession>A0A840UI23</accession>
<dbReference type="PANTHER" id="PTHR35862:SF1">
    <property type="entry name" value="FELS-2 PROPHAGE PROTEIN"/>
    <property type="match status" value="1"/>
</dbReference>
<dbReference type="AlphaFoldDB" id="A0A840UI23"/>
<dbReference type="PANTHER" id="PTHR35862">
    <property type="entry name" value="FELS-2 PROPHAGE PROTEIN"/>
    <property type="match status" value="1"/>
</dbReference>
<dbReference type="Pfam" id="PF26079">
    <property type="entry name" value="Baseplate_J_C"/>
    <property type="match status" value="1"/>
</dbReference>
<dbReference type="InterPro" id="IPR014507">
    <property type="entry name" value="Baseplate_assembly_J_pred"/>
</dbReference>
<dbReference type="PIRSF" id="PIRSF020481">
    <property type="entry name" value="BAP"/>
    <property type="match status" value="1"/>
</dbReference>
<reference evidence="3 4" key="1">
    <citation type="submission" date="2020-08" db="EMBL/GenBank/DDBJ databases">
        <title>Genomic Encyclopedia of Type Strains, Phase IV (KMG-IV): sequencing the most valuable type-strain genomes for metagenomic binning, comparative biology and taxonomic classification.</title>
        <authorList>
            <person name="Goeker M."/>
        </authorList>
    </citation>
    <scope>NUCLEOTIDE SEQUENCE [LARGE SCALE GENOMIC DNA]</scope>
    <source>
        <strain evidence="3 4">DSM 22359</strain>
    </source>
</reference>
<dbReference type="InterPro" id="IPR058531">
    <property type="entry name" value="Baseplate_J_M"/>
</dbReference>
<gene>
    <name evidence="3" type="ORF">HNR38_000939</name>
</gene>
<proteinExistence type="predicted"/>
<evidence type="ECO:0000259" key="2">
    <source>
        <dbReference type="Pfam" id="PF26079"/>
    </source>
</evidence>
<dbReference type="Pfam" id="PF26078">
    <property type="entry name" value="Baseplate_J_M"/>
    <property type="match status" value="1"/>
</dbReference>
<evidence type="ECO:0000259" key="1">
    <source>
        <dbReference type="Pfam" id="PF26078"/>
    </source>
</evidence>
<name>A0A840UI23_9GAMM</name>
<dbReference type="RefSeq" id="WP_183700287.1">
    <property type="nucleotide sequence ID" value="NZ_JACHFE010000002.1"/>
</dbReference>
<dbReference type="Proteomes" id="UP000591735">
    <property type="component" value="Unassembled WGS sequence"/>
</dbReference>
<comment type="caution">
    <text evidence="3">The sequence shown here is derived from an EMBL/GenBank/DDBJ whole genome shotgun (WGS) entry which is preliminary data.</text>
</comment>
<dbReference type="EMBL" id="JACHFE010000002">
    <property type="protein sequence ID" value="MBB5320467.1"/>
    <property type="molecule type" value="Genomic_DNA"/>
</dbReference>
<sequence length="303" mass="33364">MSGPIDLSRLPKPNVIEELDFETILEQRKQKLLSLVPEDRQAEVQETLALETEPLTIQLQENAYREIVWRRRVNQAATAGMLAYSEDEDLDNLVANFETERLMVDPGDPDAVPPVPPTYESNEKLRLRSQQSWEGLSVAGPTKAYEYHALSADGRVADAKAISPDPCYVTVTLLSTEGDGTASAEEIDIVDSALSAEDIRPVGDRLTVQSATIIDYQVDATLYVYPGPEQEPILAAAQASLEKYISEQRRIGRDIRISALHAALHVEGVQRVELTQPAADLVITNTEAGHCTAINLRIGGYDE</sequence>
<evidence type="ECO:0000313" key="3">
    <source>
        <dbReference type="EMBL" id="MBB5320467.1"/>
    </source>
</evidence>
<dbReference type="InterPro" id="IPR058530">
    <property type="entry name" value="Baseplate_J-like_C"/>
</dbReference>
<organism evidence="3 4">
    <name type="scientific">Marinobacter oulmenensis</name>
    <dbReference type="NCBI Taxonomy" id="643747"/>
    <lineage>
        <taxon>Bacteria</taxon>
        <taxon>Pseudomonadati</taxon>
        <taxon>Pseudomonadota</taxon>
        <taxon>Gammaproteobacteria</taxon>
        <taxon>Pseudomonadales</taxon>
        <taxon>Marinobacteraceae</taxon>
        <taxon>Marinobacter</taxon>
    </lineage>
</organism>